<feature type="domain" description="Activator of Hsp90 ATPase homologue 1/2-like C-terminal" evidence="2">
    <location>
        <begin position="16"/>
        <end position="137"/>
    </location>
</feature>
<gene>
    <name evidence="3" type="ORF">HEB94_002257</name>
</gene>
<proteinExistence type="inferred from homology"/>
<dbReference type="SUPFAM" id="SSF55961">
    <property type="entry name" value="Bet v1-like"/>
    <property type="match status" value="1"/>
</dbReference>
<dbReference type="Gene3D" id="3.30.530.20">
    <property type="match status" value="1"/>
</dbReference>
<dbReference type="CDD" id="cd07814">
    <property type="entry name" value="SRPBCC_CalC_Aha1-like"/>
    <property type="match status" value="1"/>
</dbReference>
<protein>
    <submittedName>
        <fullName evidence="3">Uncharacterized protein YndB with AHSA1/START domain</fullName>
    </submittedName>
</protein>
<evidence type="ECO:0000313" key="4">
    <source>
        <dbReference type="Proteomes" id="UP000638648"/>
    </source>
</evidence>
<dbReference type="Pfam" id="PF08327">
    <property type="entry name" value="AHSA1"/>
    <property type="match status" value="1"/>
</dbReference>
<dbReference type="InterPro" id="IPR023393">
    <property type="entry name" value="START-like_dom_sf"/>
</dbReference>
<keyword evidence="4" id="KW-1185">Reference proteome</keyword>
<accession>A0A927MRM9</accession>
<evidence type="ECO:0000313" key="3">
    <source>
        <dbReference type="EMBL" id="MBE1605409.1"/>
    </source>
</evidence>
<organism evidence="3 4">
    <name type="scientific">Actinopolymorpha pittospori</name>
    <dbReference type="NCBI Taxonomy" id="648752"/>
    <lineage>
        <taxon>Bacteria</taxon>
        <taxon>Bacillati</taxon>
        <taxon>Actinomycetota</taxon>
        <taxon>Actinomycetes</taxon>
        <taxon>Propionibacteriales</taxon>
        <taxon>Actinopolymorphaceae</taxon>
        <taxon>Actinopolymorpha</taxon>
    </lineage>
</organism>
<evidence type="ECO:0000259" key="2">
    <source>
        <dbReference type="Pfam" id="PF08327"/>
    </source>
</evidence>
<dbReference type="RefSeq" id="WP_192749753.1">
    <property type="nucleotide sequence ID" value="NZ_BAABJL010000199.1"/>
</dbReference>
<dbReference type="Proteomes" id="UP000638648">
    <property type="component" value="Unassembled WGS sequence"/>
</dbReference>
<sequence length="140" mass="15553">MTDIDGYPYTLTRTFDVPADVVWEAWTTPDQYAEWANAVPGSVEMDVRPGGVWKAVMVTPEGDFPLTGSYLEVEVNERLVTGMDIPGRPEPATMEMELEERGEQTRLVLTQVCDSAEERDMAEEGSNMLLDGLSDFLADS</sequence>
<dbReference type="InterPro" id="IPR013538">
    <property type="entry name" value="ASHA1/2-like_C"/>
</dbReference>
<comment type="similarity">
    <text evidence="1">Belongs to the AHA1 family.</text>
</comment>
<dbReference type="EMBL" id="JADBEM010000001">
    <property type="protein sequence ID" value="MBE1605409.1"/>
    <property type="molecule type" value="Genomic_DNA"/>
</dbReference>
<comment type="caution">
    <text evidence="3">The sequence shown here is derived from an EMBL/GenBank/DDBJ whole genome shotgun (WGS) entry which is preliminary data.</text>
</comment>
<reference evidence="3" key="1">
    <citation type="submission" date="2020-10" db="EMBL/GenBank/DDBJ databases">
        <title>Sequencing the genomes of 1000 actinobacteria strains.</title>
        <authorList>
            <person name="Klenk H.-P."/>
        </authorList>
    </citation>
    <scope>NUCLEOTIDE SEQUENCE</scope>
    <source>
        <strain evidence="3">DSM 45354</strain>
    </source>
</reference>
<dbReference type="AlphaFoldDB" id="A0A927MRM9"/>
<name>A0A927MRM9_9ACTN</name>
<evidence type="ECO:0000256" key="1">
    <source>
        <dbReference type="ARBA" id="ARBA00006817"/>
    </source>
</evidence>